<name>A0A5C4JDE5_9ACTN</name>
<accession>A0A5C4JDE5</accession>
<evidence type="ECO:0000313" key="2">
    <source>
        <dbReference type="EMBL" id="TMR01760.1"/>
    </source>
</evidence>
<feature type="region of interest" description="Disordered" evidence="1">
    <location>
        <begin position="330"/>
        <end position="349"/>
    </location>
</feature>
<dbReference type="Proteomes" id="UP000309174">
    <property type="component" value="Unassembled WGS sequence"/>
</dbReference>
<reference evidence="2 3" key="1">
    <citation type="submission" date="2019-05" db="EMBL/GenBank/DDBJ databases">
        <title>Draft genome sequence of Actinomadura sp. 14C53.</title>
        <authorList>
            <person name="Saricaoglu S."/>
            <person name="Isik K."/>
        </authorList>
    </citation>
    <scope>NUCLEOTIDE SEQUENCE [LARGE SCALE GENOMIC DNA]</scope>
    <source>
        <strain evidence="2 3">14C53</strain>
    </source>
</reference>
<sequence>MPDLSLDFPVLLGPVRVETRFTQDELLVRVFPDEWAIDKFEPRPTRAELAALDAYWTGLWASGGSAAGERAAWHELAGRLPAGRAGWLLQGDRPANPADRPTGVPAETTVLVIVSAAPLAADDRQPAVTYWTAVWRAHGDRAKLRDADIALLASVGKTRADAIRARRPHGVDGAPVTSADGVVVAFLVLPPPPADQIAPQSWTVAAKATLLPDRFVVFGYVNGAQVFAKPGGPVRPELAVSPDPGETEANQLRIDEATGVLTVPPALRWLTDFKEAVNAGMGIRIPLQTAFRNGVDRLIVLGLREQATPEQSATALGGLFTRQLRSPSGFSLLPQGTPTNNTEQAPAGQDTAAEAEAGLATAAGFAATAADWTTKTDGEWFAELLGLDPAVLAGVPNAEGSDRRDARAAHTALWPATWGHFLQALLNGVLGAEQIAQTRSFFLEHVSGRGPLSAVKIGRQPYGILPTTVFSRLAWPDAAKHRRALNVVLKEAAKDWQAALQHVKHLNGPADAPADSPHQKLLDILALHPTSAEFHHRYAQSVEDVFNRENLRALGPQVKDALDQLAMPQPIRALLARFGRPTSDPAADPDLLRRLFTDVHHPLLAPLVDDRPLSETEPIRAYTADRRNYLRWLADHGRDDLDRVRKEEGFLDNLPPSALLYLLARHAVLLGWAEAARRLALATPGSVVPDPRDAPFVHIKIPKPGQTIPSESRYRTLYSTNPAMTGSQTMLVHEHLRTVLGTNPATAELDEQTKALGLLAGLPTARLERVLAEHVDCATYRLDAWRLGLANERLAELRYGPDGAAPPRRGVHLGAYGWLENVARRESDEVEHVTPPADLATVFGTAPIPLDTGNGGYVHAPSPAHARTAAVLRAGYLANKTPDTSAFAVNLSSERVRLALTILDGMRQGQSLPALLGYRFERGLHDRRIGLDRYIAGLRLKFPLRANKIDETAPAPDDPARPKRIEEVEARIVIDGLALLRHVNALPEADQHYPFGFTDLQPAGEDVVADIGKEIDALRDVHDALADLAVAEGTHQALQGHPERASATMDAYAKEGVAPEPSVVETPRSGTTLTHRFGLQLMADRPPGLGTPRARAEPAVNAWLPAVLPSPTAVAALVTWRDPDDGAKRHRLVTQHETGLDAIDLLWALRPADQAAMTDLDDRILGVVIEQAKPRPDVELTIEYTTRISDQDGIGFSGKIGFFELSPLVAALRTLLTTARPLRPSDLAPAAGSAPVARAADDAVALPRERPAKVLESLTDLRDAVAELVADLGELYPAGAPPARAALISGIDTFLARYAKLTVAAGGFGLVRSSWGEVALWRRGVFTAVLAAVAEAAARMTRALAAADALLAQYDALPPSAPVEERFRILQQAEGLLTTRPGPRPPDVDDLRDRVDDLRDDFDERLKKLTRIAKTNKTTLSGLLAEVAALLPLTDVDPAGLDLTPYEDQVVAFGGDLLTRAGKLKDELSARREAATAALGIYDKALPGPDRVRAAIDALKAMLGEDVLAVPQFTPPSQLLQQWSKARNDSDKLVAHLTPARDFPVDDWLHGMARVREKPRLWEKTVTLAGGLLGPGGLLGVLGWKEPALSPVQLPYVAGDHWLAMEFAKDPNLPDPLGEDRLLFTAHYTSPLAGDQCGLVFDEWTEVIPAERETTGIAMHYDGPDAEPPQAMLLVVPPVRDPAGHWTPGDLIDAIVETFELAKTRAVEPEHLGGTAYAHLLPATVLSATRRQITIGTDLAIANLRWRAAHE</sequence>
<protein>
    <submittedName>
        <fullName evidence="2">Uncharacterized protein</fullName>
    </submittedName>
</protein>
<proteinExistence type="predicted"/>
<evidence type="ECO:0000256" key="1">
    <source>
        <dbReference type="SAM" id="MobiDB-lite"/>
    </source>
</evidence>
<keyword evidence="3" id="KW-1185">Reference proteome</keyword>
<dbReference type="RefSeq" id="WP_138645567.1">
    <property type="nucleotide sequence ID" value="NZ_VCKW01000059.1"/>
</dbReference>
<evidence type="ECO:0000313" key="3">
    <source>
        <dbReference type="Proteomes" id="UP000309174"/>
    </source>
</evidence>
<gene>
    <name evidence="2" type="ORF">ETD83_14095</name>
</gene>
<comment type="caution">
    <text evidence="2">The sequence shown here is derived from an EMBL/GenBank/DDBJ whole genome shotgun (WGS) entry which is preliminary data.</text>
</comment>
<organism evidence="2 3">
    <name type="scientific">Actinomadura soli</name>
    <dbReference type="NCBI Taxonomy" id="2508997"/>
    <lineage>
        <taxon>Bacteria</taxon>
        <taxon>Bacillati</taxon>
        <taxon>Actinomycetota</taxon>
        <taxon>Actinomycetes</taxon>
        <taxon>Streptosporangiales</taxon>
        <taxon>Thermomonosporaceae</taxon>
        <taxon>Actinomadura</taxon>
    </lineage>
</organism>
<dbReference type="OrthoDB" id="9757728at2"/>
<feature type="compositionally biased region" description="Polar residues" evidence="1">
    <location>
        <begin position="330"/>
        <end position="344"/>
    </location>
</feature>
<dbReference type="EMBL" id="VCKW01000059">
    <property type="protein sequence ID" value="TMR01760.1"/>
    <property type="molecule type" value="Genomic_DNA"/>
</dbReference>